<sequence>MNGTINILAIKPGEQPERLTIDNTLEAKQKLVGGYIEAFGLMDGACIYCNEEGKIDGMPLNRGITMNDATGEDGDELVEIMAGTFIICGFNPDSGEDTSLTPQQAEYWMRRFHEPETFVQTMDGSIHAIPIR</sequence>
<evidence type="ECO:0000313" key="2">
    <source>
        <dbReference type="EMBL" id="RGP00874.1"/>
    </source>
</evidence>
<reference evidence="2 3" key="1">
    <citation type="submission" date="2018-08" db="EMBL/GenBank/DDBJ databases">
        <title>A genome reference for cultivated species of the human gut microbiota.</title>
        <authorList>
            <person name="Zou Y."/>
            <person name="Xue W."/>
            <person name="Luo G."/>
        </authorList>
    </citation>
    <scope>NUCLEOTIDE SEQUENCE [LARGE SCALE GENOMIC DNA]</scope>
    <source>
        <strain evidence="2 3">OF05-12</strain>
    </source>
</reference>
<name>A0A3E5HH83_BIFPS</name>
<accession>A0A3E5HH83</accession>
<evidence type="ECO:0000259" key="1">
    <source>
        <dbReference type="Pfam" id="PF12957"/>
    </source>
</evidence>
<feature type="domain" description="DUF3846" evidence="1">
    <location>
        <begin position="5"/>
        <end position="113"/>
    </location>
</feature>
<dbReference type="AlphaFoldDB" id="A0A3E5HH83"/>
<organism evidence="2 3">
    <name type="scientific">Bifidobacterium pseudocatenulatum</name>
    <dbReference type="NCBI Taxonomy" id="28026"/>
    <lineage>
        <taxon>Bacteria</taxon>
        <taxon>Bacillati</taxon>
        <taxon>Actinomycetota</taxon>
        <taxon>Actinomycetes</taxon>
        <taxon>Bifidobacteriales</taxon>
        <taxon>Bifidobacteriaceae</taxon>
        <taxon>Bifidobacterium</taxon>
    </lineage>
</organism>
<dbReference type="InterPro" id="IPR024559">
    <property type="entry name" value="DUF3846"/>
</dbReference>
<gene>
    <name evidence="2" type="ORF">DXA79_10150</name>
</gene>
<dbReference type="Proteomes" id="UP000261031">
    <property type="component" value="Unassembled WGS sequence"/>
</dbReference>
<protein>
    <submittedName>
        <fullName evidence="2">DUF3846 domain-containing protein</fullName>
    </submittedName>
</protein>
<proteinExistence type="predicted"/>
<dbReference type="RefSeq" id="WP_117612494.1">
    <property type="nucleotide sequence ID" value="NZ_JAQEVG010000012.1"/>
</dbReference>
<dbReference type="Pfam" id="PF12957">
    <property type="entry name" value="DUF3846"/>
    <property type="match status" value="1"/>
</dbReference>
<comment type="caution">
    <text evidence="2">The sequence shown here is derived from an EMBL/GenBank/DDBJ whole genome shotgun (WGS) entry which is preliminary data.</text>
</comment>
<evidence type="ECO:0000313" key="3">
    <source>
        <dbReference type="Proteomes" id="UP000261031"/>
    </source>
</evidence>
<dbReference type="EMBL" id="QSWD01000011">
    <property type="protein sequence ID" value="RGP00874.1"/>
    <property type="molecule type" value="Genomic_DNA"/>
</dbReference>